<accession>W9WPE9</accession>
<comment type="caution">
    <text evidence="2">The sequence shown here is derived from an EMBL/GenBank/DDBJ whole genome shotgun (WGS) entry which is preliminary data.</text>
</comment>
<dbReference type="EMBL" id="AMGX01000018">
    <property type="protein sequence ID" value="EXJ66835.1"/>
    <property type="molecule type" value="Genomic_DNA"/>
</dbReference>
<name>W9WPE9_9EURO</name>
<sequence length="386" mass="43439">MARTRPTDHCRTVSESEQREFESVDQQRQQQQQQQQQQQLFKFDEHEQFQHEWHGPVRRFEILKSTTLGLVCPQNLDLSVVDVDAGIVHRGPPADLSTLPTSRHEPVFVTSDMKWWKQKPFLPPSFQIFPGAAHQRHPQHKWLRGREVPPPGSEVSGLPPTPPHETVNHIYANPSAEPVDVLRRTNSKKDEPYPLAEIKYQGWQGFTRMSISLTVYNITPDMHYSPSAPQELHHATPDTRSQYTIARRGWKREYILTSSSLSSPSYKWHSPPSHNSQVLSMPAVDDGFDLANGNLLLEDSKGTLVAVYKQRRDHQVLGALTVFLANVAGGPSVGNHMSGNGNGHGHGHGNGNAGHHEERIPLEVVVTSCLAVVVYERVGWQNLLGH</sequence>
<dbReference type="Proteomes" id="UP000019471">
    <property type="component" value="Unassembled WGS sequence"/>
</dbReference>
<evidence type="ECO:0000313" key="3">
    <source>
        <dbReference type="Proteomes" id="UP000019471"/>
    </source>
</evidence>
<dbReference type="GeneID" id="19194725"/>
<keyword evidence="3" id="KW-1185">Reference proteome</keyword>
<feature type="compositionally biased region" description="Basic and acidic residues" evidence="1">
    <location>
        <begin position="1"/>
        <end position="22"/>
    </location>
</feature>
<dbReference type="AlphaFoldDB" id="W9WPE9"/>
<feature type="compositionally biased region" description="Gly residues" evidence="1">
    <location>
        <begin position="340"/>
        <end position="352"/>
    </location>
</feature>
<dbReference type="RefSeq" id="XP_007748798.1">
    <property type="nucleotide sequence ID" value="XM_007750608.1"/>
</dbReference>
<feature type="region of interest" description="Disordered" evidence="1">
    <location>
        <begin position="1"/>
        <end position="39"/>
    </location>
</feature>
<evidence type="ECO:0000313" key="2">
    <source>
        <dbReference type="EMBL" id="EXJ66835.1"/>
    </source>
</evidence>
<evidence type="ECO:0000256" key="1">
    <source>
        <dbReference type="SAM" id="MobiDB-lite"/>
    </source>
</evidence>
<gene>
    <name evidence="2" type="ORF">A1O5_10030</name>
</gene>
<organism evidence="2 3">
    <name type="scientific">Cladophialophora psammophila CBS 110553</name>
    <dbReference type="NCBI Taxonomy" id="1182543"/>
    <lineage>
        <taxon>Eukaryota</taxon>
        <taxon>Fungi</taxon>
        <taxon>Dikarya</taxon>
        <taxon>Ascomycota</taxon>
        <taxon>Pezizomycotina</taxon>
        <taxon>Eurotiomycetes</taxon>
        <taxon>Chaetothyriomycetidae</taxon>
        <taxon>Chaetothyriales</taxon>
        <taxon>Herpotrichiellaceae</taxon>
        <taxon>Cladophialophora</taxon>
    </lineage>
</organism>
<feature type="compositionally biased region" description="Low complexity" evidence="1">
    <location>
        <begin position="26"/>
        <end position="39"/>
    </location>
</feature>
<protein>
    <submittedName>
        <fullName evidence="2">Uncharacterized protein</fullName>
    </submittedName>
</protein>
<reference evidence="2 3" key="1">
    <citation type="submission" date="2013-03" db="EMBL/GenBank/DDBJ databases">
        <title>The Genome Sequence of Cladophialophora psammophila CBS 110553.</title>
        <authorList>
            <consortium name="The Broad Institute Genomics Platform"/>
            <person name="Cuomo C."/>
            <person name="de Hoog S."/>
            <person name="Gorbushina A."/>
            <person name="Walker B."/>
            <person name="Young S.K."/>
            <person name="Zeng Q."/>
            <person name="Gargeya S."/>
            <person name="Fitzgerald M."/>
            <person name="Haas B."/>
            <person name="Abouelleil A."/>
            <person name="Allen A.W."/>
            <person name="Alvarado L."/>
            <person name="Arachchi H.M."/>
            <person name="Berlin A.M."/>
            <person name="Chapman S.B."/>
            <person name="Gainer-Dewar J."/>
            <person name="Goldberg J."/>
            <person name="Griggs A."/>
            <person name="Gujja S."/>
            <person name="Hansen M."/>
            <person name="Howarth C."/>
            <person name="Imamovic A."/>
            <person name="Ireland A."/>
            <person name="Larimer J."/>
            <person name="McCowan C."/>
            <person name="Murphy C."/>
            <person name="Pearson M."/>
            <person name="Poon T.W."/>
            <person name="Priest M."/>
            <person name="Roberts A."/>
            <person name="Saif S."/>
            <person name="Shea T."/>
            <person name="Sisk P."/>
            <person name="Sykes S."/>
            <person name="Wortman J."/>
            <person name="Nusbaum C."/>
            <person name="Birren B."/>
        </authorList>
    </citation>
    <scope>NUCLEOTIDE SEQUENCE [LARGE SCALE GENOMIC DNA]</scope>
    <source>
        <strain evidence="2 3">CBS 110553</strain>
    </source>
</reference>
<dbReference type="OrthoDB" id="5417695at2759"/>
<feature type="region of interest" description="Disordered" evidence="1">
    <location>
        <begin position="334"/>
        <end position="355"/>
    </location>
</feature>
<dbReference type="eggNOG" id="ENOG502THH4">
    <property type="taxonomic scope" value="Eukaryota"/>
</dbReference>
<proteinExistence type="predicted"/>
<dbReference type="HOGENOM" id="CLU_048300_0_0_1"/>